<dbReference type="Proteomes" id="UP000029538">
    <property type="component" value="Unassembled WGS sequence"/>
</dbReference>
<evidence type="ECO:0000313" key="2">
    <source>
        <dbReference type="Proteomes" id="UP000029538"/>
    </source>
</evidence>
<dbReference type="GO" id="GO:0016853">
    <property type="term" value="F:isomerase activity"/>
    <property type="evidence" value="ECO:0007669"/>
    <property type="project" value="UniProtKB-KW"/>
</dbReference>
<dbReference type="RefSeq" id="WP_036883855.1">
    <property type="nucleotide sequence ID" value="NZ_JRNR01000080.1"/>
</dbReference>
<gene>
    <name evidence="1" type="ORF">HMPREF0654_08265</name>
</gene>
<comment type="caution">
    <text evidence="1">The sequence shown here is derived from an EMBL/GenBank/DDBJ whole genome shotgun (WGS) entry which is preliminary data.</text>
</comment>
<name>A0A096APT0_9BACT</name>
<sequence>MEKIERGFGLCPVCGEGHIIRTNRDYVCTNKLKPSGNGKFCRFSLPLHLHGIEFTDSMIHHLIQNGKTEELTLSDQRGFSYKGHLTIVKDKGYIVETQKITLNAVCPDCGGKIILTRFGYACENSINANPTCTFHISNFICNRFISPEEAEAFCNGRGDILDGFYNKQGKWFCAYLSRGSHGEVELTSFVGKCPECGGDILVGTTAFNCSNYKHGCNFKIWKHYYGHKVNLQDAKELLSNGHLQKPFTAFDKYGHILTLNLQLGSHNEIQIVSNK</sequence>
<organism evidence="1 2">
    <name type="scientific">Prevotella disiens DNF00882</name>
    <dbReference type="NCBI Taxonomy" id="1401075"/>
    <lineage>
        <taxon>Bacteria</taxon>
        <taxon>Pseudomonadati</taxon>
        <taxon>Bacteroidota</taxon>
        <taxon>Bacteroidia</taxon>
        <taxon>Bacteroidales</taxon>
        <taxon>Prevotellaceae</taxon>
        <taxon>Prevotella</taxon>
    </lineage>
</organism>
<protein>
    <submittedName>
        <fullName evidence="1">Topoisomerase</fullName>
    </submittedName>
</protein>
<dbReference type="EMBL" id="JRNR01000080">
    <property type="protein sequence ID" value="KGF48711.1"/>
    <property type="molecule type" value="Genomic_DNA"/>
</dbReference>
<keyword evidence="1" id="KW-0413">Isomerase</keyword>
<accession>A0A096APT0</accession>
<dbReference type="AlphaFoldDB" id="A0A096APT0"/>
<proteinExistence type="predicted"/>
<reference evidence="1 2" key="1">
    <citation type="submission" date="2014-07" db="EMBL/GenBank/DDBJ databases">
        <authorList>
            <person name="McCorrison J."/>
            <person name="Sanka R."/>
            <person name="Torralba M."/>
            <person name="Gillis M."/>
            <person name="Haft D.H."/>
            <person name="Methe B."/>
            <person name="Sutton G."/>
            <person name="Nelson K.E."/>
        </authorList>
    </citation>
    <scope>NUCLEOTIDE SEQUENCE [LARGE SCALE GENOMIC DNA]</scope>
    <source>
        <strain evidence="1 2">DNF00882</strain>
    </source>
</reference>
<evidence type="ECO:0000313" key="1">
    <source>
        <dbReference type="EMBL" id="KGF48711.1"/>
    </source>
</evidence>